<dbReference type="OrthoDB" id="680708at2"/>
<dbReference type="RefSeq" id="WP_015808005.1">
    <property type="nucleotide sequence ID" value="NC_013061.1"/>
</dbReference>
<name>C6XXX4_PEDHD</name>
<organism evidence="1 2">
    <name type="scientific">Pedobacter heparinus (strain ATCC 13125 / DSM 2366 / CIP 104194 / JCM 7457 / NBRC 12017 / NCIMB 9290 / NRRL B-14731 / HIM 762-3)</name>
    <dbReference type="NCBI Taxonomy" id="485917"/>
    <lineage>
        <taxon>Bacteria</taxon>
        <taxon>Pseudomonadati</taxon>
        <taxon>Bacteroidota</taxon>
        <taxon>Sphingobacteriia</taxon>
        <taxon>Sphingobacteriales</taxon>
        <taxon>Sphingobacteriaceae</taxon>
        <taxon>Pedobacter</taxon>
    </lineage>
</organism>
<dbReference type="STRING" id="485917.Phep_2188"/>
<protein>
    <submittedName>
        <fullName evidence="1">Uncharacterized protein</fullName>
    </submittedName>
</protein>
<dbReference type="HOGENOM" id="CLU_1029932_0_0_10"/>
<dbReference type="KEGG" id="phe:Phep_2188"/>
<reference evidence="1 2" key="1">
    <citation type="journal article" date="2009" name="Stand. Genomic Sci.">
        <title>Complete genome sequence of Pedobacter heparinus type strain (HIM 762-3).</title>
        <authorList>
            <person name="Han C."/>
            <person name="Spring S."/>
            <person name="Lapidus A."/>
            <person name="Del Rio T.G."/>
            <person name="Tice H."/>
            <person name="Copeland A."/>
            <person name="Cheng J.F."/>
            <person name="Lucas S."/>
            <person name="Chen F."/>
            <person name="Nolan M."/>
            <person name="Bruce D."/>
            <person name="Goodwin L."/>
            <person name="Pitluck S."/>
            <person name="Ivanova N."/>
            <person name="Mavromatis K."/>
            <person name="Mikhailova N."/>
            <person name="Pati A."/>
            <person name="Chen A."/>
            <person name="Palaniappan K."/>
            <person name="Land M."/>
            <person name="Hauser L."/>
            <person name="Chang Y.J."/>
            <person name="Jeffries C.C."/>
            <person name="Saunders E."/>
            <person name="Chertkov O."/>
            <person name="Brettin T."/>
            <person name="Goker M."/>
            <person name="Rohde M."/>
            <person name="Bristow J."/>
            <person name="Eisen J.A."/>
            <person name="Markowitz V."/>
            <person name="Hugenholtz P."/>
            <person name="Kyrpides N.C."/>
            <person name="Klenk H.P."/>
            <person name="Detter J.C."/>
        </authorList>
    </citation>
    <scope>NUCLEOTIDE SEQUENCE [LARGE SCALE GENOMIC DNA]</scope>
    <source>
        <strain evidence="2">ATCC 13125 / DSM 2366 / CIP 104194 / JCM 7457 / NBRC 12017 / NCIMB 9290 / NRRL B-14731 / HIM 762-3</strain>
    </source>
</reference>
<dbReference type="EMBL" id="CP001681">
    <property type="protein sequence ID" value="ACU04392.1"/>
    <property type="molecule type" value="Genomic_DNA"/>
</dbReference>
<gene>
    <name evidence="1" type="ordered locus">Phep_2188</name>
</gene>
<evidence type="ECO:0000313" key="2">
    <source>
        <dbReference type="Proteomes" id="UP000000852"/>
    </source>
</evidence>
<sequence>MGKFDGKQIIGLIGNLVFKKGRNGITIVQKGPHPGKQTEASKTTANIFAKASTLSKAIRTDLSLLFGGFYDGAMVNRLTKQNREILEQCYNKATKQYTFNEDSFSRLAGFEFNAKSPLAKSLWVEPQLTLAGNQLSLSLPAMEINEQLKFPAACNFCEITVALAFYNLEQGVHKSRVFQVLEVNTDQPQVPAHNFTFEVPDGCLCVMGMKLGYSTLKDNISVIKNNKEFNPAGLCGAIITPGEFIRSPGVIVPHGKLASVWRDVDKLKL</sequence>
<evidence type="ECO:0000313" key="1">
    <source>
        <dbReference type="EMBL" id="ACU04392.1"/>
    </source>
</evidence>
<dbReference type="AlphaFoldDB" id="C6XXX4"/>
<dbReference type="Proteomes" id="UP000000852">
    <property type="component" value="Chromosome"/>
</dbReference>
<keyword evidence="2" id="KW-1185">Reference proteome</keyword>
<accession>C6XXX4</accession>
<proteinExistence type="predicted"/>